<dbReference type="GO" id="GO:0005886">
    <property type="term" value="C:plasma membrane"/>
    <property type="evidence" value="ECO:0007669"/>
    <property type="project" value="UniProtKB-SubCell"/>
</dbReference>
<dbReference type="InterPro" id="IPR013604">
    <property type="entry name" value="7TM_chemorcpt"/>
</dbReference>
<sequence>MSELRFLNLFNFFCVSPTYLERDGETNYYVCRLRHACSNALVLVLIFLIYSVATIWKTLQDYYFMGETVMGLATVILYTSRILVMGPLIAWTIVNKQSLLDLFNRVLLMEKAIQQLRRDGSSTLDLGGLRSLRLEVALIVALLGLTWSVDFYLAWTFGSLLEIVLHIVSFGFPFLEFISSLHRAYTEILVVFISGQLEALHQCIVNEENLNTIRKAMELLNELEQCKLRIASTMGLPHVFYLLDVLVKCSVRAYLIFYLIDLGSDDLTIPITVAMLALNGSSFYLYTYRYNMVQDKVGRCCLVLINTYVVLQKSRVDQREL</sequence>
<keyword evidence="6" id="KW-0675">Receptor</keyword>
<keyword evidence="3 6" id="KW-0812">Transmembrane</keyword>
<evidence type="ECO:0000256" key="5">
    <source>
        <dbReference type="ARBA" id="ARBA00023136"/>
    </source>
</evidence>
<name>A0A2M4CJP7_ANODA</name>
<comment type="caution">
    <text evidence="6">Lacks conserved residue(s) required for the propagation of feature annotation.</text>
</comment>
<keyword evidence="4 6" id="KW-1133">Transmembrane helix</keyword>
<keyword evidence="6" id="KW-0807">Transducer</keyword>
<evidence type="ECO:0000256" key="1">
    <source>
        <dbReference type="ARBA" id="ARBA00004651"/>
    </source>
</evidence>
<keyword evidence="2 6" id="KW-1003">Cell membrane</keyword>
<dbReference type="GO" id="GO:0007165">
    <property type="term" value="P:signal transduction"/>
    <property type="evidence" value="ECO:0007669"/>
    <property type="project" value="UniProtKB-KW"/>
</dbReference>
<evidence type="ECO:0000313" key="7">
    <source>
        <dbReference type="EMBL" id="MBW65544.1"/>
    </source>
</evidence>
<evidence type="ECO:0000256" key="6">
    <source>
        <dbReference type="RuleBase" id="RU363108"/>
    </source>
</evidence>
<dbReference type="Pfam" id="PF08395">
    <property type="entry name" value="7tm_7"/>
    <property type="match status" value="1"/>
</dbReference>
<accession>A0A2M4CJP7</accession>
<feature type="transmembrane region" description="Helical" evidence="6">
    <location>
        <begin position="36"/>
        <end position="56"/>
    </location>
</feature>
<dbReference type="EMBL" id="GGFL01001366">
    <property type="protein sequence ID" value="MBW65544.1"/>
    <property type="molecule type" value="Transcribed_RNA"/>
</dbReference>
<dbReference type="AlphaFoldDB" id="A0A2M4CJP7"/>
<evidence type="ECO:0000256" key="3">
    <source>
        <dbReference type="ARBA" id="ARBA00022692"/>
    </source>
</evidence>
<organism evidence="7">
    <name type="scientific">Anopheles darlingi</name>
    <name type="common">Mosquito</name>
    <dbReference type="NCBI Taxonomy" id="43151"/>
    <lineage>
        <taxon>Eukaryota</taxon>
        <taxon>Metazoa</taxon>
        <taxon>Ecdysozoa</taxon>
        <taxon>Arthropoda</taxon>
        <taxon>Hexapoda</taxon>
        <taxon>Insecta</taxon>
        <taxon>Pterygota</taxon>
        <taxon>Neoptera</taxon>
        <taxon>Endopterygota</taxon>
        <taxon>Diptera</taxon>
        <taxon>Nematocera</taxon>
        <taxon>Culicoidea</taxon>
        <taxon>Culicidae</taxon>
        <taxon>Anophelinae</taxon>
        <taxon>Anopheles</taxon>
    </lineage>
</organism>
<protein>
    <recommendedName>
        <fullName evidence="6">Gustatory receptor</fullName>
    </recommendedName>
</protein>
<comment type="subcellular location">
    <subcellularLocation>
        <location evidence="1 6">Cell membrane</location>
        <topology evidence="1 6">Multi-pass membrane protein</topology>
    </subcellularLocation>
</comment>
<comment type="function">
    <text evidence="6">Gustatory receptor which mediates acceptance or avoidance behavior, depending on its substrates.</text>
</comment>
<proteinExistence type="inferred from homology"/>
<feature type="transmembrane region" description="Helical" evidence="6">
    <location>
        <begin position="132"/>
        <end position="149"/>
    </location>
</feature>
<evidence type="ECO:0000256" key="4">
    <source>
        <dbReference type="ARBA" id="ARBA00022989"/>
    </source>
</evidence>
<feature type="transmembrane region" description="Helical" evidence="6">
    <location>
        <begin position="68"/>
        <end position="94"/>
    </location>
</feature>
<feature type="transmembrane region" description="Helical" evidence="6">
    <location>
        <begin position="239"/>
        <end position="261"/>
    </location>
</feature>
<comment type="similarity">
    <text evidence="6">Belongs to the insect chemoreceptor superfamily. Gustatory receptor (GR) family.</text>
</comment>
<feature type="transmembrane region" description="Helical" evidence="6">
    <location>
        <begin position="267"/>
        <end position="286"/>
    </location>
</feature>
<evidence type="ECO:0000256" key="2">
    <source>
        <dbReference type="ARBA" id="ARBA00022475"/>
    </source>
</evidence>
<feature type="transmembrane region" description="Helical" evidence="6">
    <location>
        <begin position="155"/>
        <end position="175"/>
    </location>
</feature>
<keyword evidence="5 6" id="KW-0472">Membrane</keyword>
<dbReference type="GO" id="GO:0050909">
    <property type="term" value="P:sensory perception of taste"/>
    <property type="evidence" value="ECO:0007669"/>
    <property type="project" value="InterPro"/>
</dbReference>
<dbReference type="VEuPathDB" id="VectorBase:ADAR2_005728"/>
<reference evidence="7" key="1">
    <citation type="submission" date="2018-01" db="EMBL/GenBank/DDBJ databases">
        <title>An insight into the sialome of Amazonian anophelines.</title>
        <authorList>
            <person name="Ribeiro J.M."/>
            <person name="Scarpassa V."/>
            <person name="Calvo E."/>
        </authorList>
    </citation>
    <scope>NUCLEOTIDE SEQUENCE</scope>
</reference>